<evidence type="ECO:0000256" key="1">
    <source>
        <dbReference type="ARBA" id="ARBA00004657"/>
    </source>
</evidence>
<feature type="coiled-coil region" evidence="7">
    <location>
        <begin position="2899"/>
        <end position="2963"/>
    </location>
</feature>
<dbReference type="Gene3D" id="2.60.40.10">
    <property type="entry name" value="Immunoglobulins"/>
    <property type="match status" value="23"/>
</dbReference>
<dbReference type="OrthoDB" id="2570713at2759"/>
<dbReference type="InterPro" id="IPR003599">
    <property type="entry name" value="Ig_sub"/>
</dbReference>
<dbReference type="SMART" id="SM00233">
    <property type="entry name" value="PH"/>
    <property type="match status" value="1"/>
</dbReference>
<dbReference type="InterPro" id="IPR011009">
    <property type="entry name" value="Kinase-like_dom_sf"/>
</dbReference>
<dbReference type="CDD" id="cd13325">
    <property type="entry name" value="PH_unc89"/>
    <property type="match status" value="1"/>
</dbReference>
<feature type="domain" description="Ig-like" evidence="12">
    <location>
        <begin position="2384"/>
        <end position="2474"/>
    </location>
</feature>
<feature type="domain" description="Protein kinase" evidence="11">
    <location>
        <begin position="4759"/>
        <end position="5009"/>
    </location>
</feature>
<dbReference type="InterPro" id="IPR000219">
    <property type="entry name" value="DH_dom"/>
</dbReference>
<dbReference type="SUPFAM" id="SSF50729">
    <property type="entry name" value="PH domain-like"/>
    <property type="match status" value="1"/>
</dbReference>
<dbReference type="SUPFAM" id="SSF48726">
    <property type="entry name" value="Immunoglobulin"/>
    <property type="match status" value="21"/>
</dbReference>
<feature type="domain" description="Protein kinase" evidence="11">
    <location>
        <begin position="5465"/>
        <end position="5720"/>
    </location>
</feature>
<dbReference type="Gene3D" id="1.10.510.10">
    <property type="entry name" value="Transferase(Phosphotransferase) domain 1"/>
    <property type="match status" value="2"/>
</dbReference>
<accession>A0A5E4M2R5</accession>
<dbReference type="InterPro" id="IPR001849">
    <property type="entry name" value="PH_domain"/>
</dbReference>
<feature type="domain" description="Ig-like" evidence="12">
    <location>
        <begin position="3685"/>
        <end position="3778"/>
    </location>
</feature>
<dbReference type="InterPro" id="IPR003598">
    <property type="entry name" value="Ig_sub2"/>
</dbReference>
<feature type="domain" description="Ig-like" evidence="12">
    <location>
        <begin position="4080"/>
        <end position="4179"/>
    </location>
</feature>
<organism evidence="14 15">
    <name type="scientific">Cinara cedri</name>
    <dbReference type="NCBI Taxonomy" id="506608"/>
    <lineage>
        <taxon>Eukaryota</taxon>
        <taxon>Metazoa</taxon>
        <taxon>Ecdysozoa</taxon>
        <taxon>Arthropoda</taxon>
        <taxon>Hexapoda</taxon>
        <taxon>Insecta</taxon>
        <taxon>Pterygota</taxon>
        <taxon>Neoptera</taxon>
        <taxon>Paraneoptera</taxon>
        <taxon>Hemiptera</taxon>
        <taxon>Sternorrhyncha</taxon>
        <taxon>Aphidomorpha</taxon>
        <taxon>Aphidoidea</taxon>
        <taxon>Aphididae</taxon>
        <taxon>Lachninae</taxon>
        <taxon>Cinara</taxon>
    </lineage>
</organism>
<evidence type="ECO:0000259" key="10">
    <source>
        <dbReference type="PROSITE" id="PS50010"/>
    </source>
</evidence>
<dbReference type="InterPro" id="IPR055251">
    <property type="entry name" value="SOS1_NGEF_PH"/>
</dbReference>
<dbReference type="GO" id="GO:0005524">
    <property type="term" value="F:ATP binding"/>
    <property type="evidence" value="ECO:0007669"/>
    <property type="project" value="InterPro"/>
</dbReference>
<dbReference type="SMART" id="SM00409">
    <property type="entry name" value="IG"/>
    <property type="match status" value="20"/>
</dbReference>
<dbReference type="Pfam" id="PF00041">
    <property type="entry name" value="fn3"/>
    <property type="match status" value="2"/>
</dbReference>
<dbReference type="FunFam" id="2.60.40.10:FF:000940">
    <property type="entry name" value="Muscle M-line assembly protein unc-89"/>
    <property type="match status" value="1"/>
</dbReference>
<evidence type="ECO:0000259" key="9">
    <source>
        <dbReference type="PROSITE" id="PS50003"/>
    </source>
</evidence>
<dbReference type="CDD" id="cd00063">
    <property type="entry name" value="FN3"/>
    <property type="match status" value="2"/>
</dbReference>
<dbReference type="FunFam" id="2.60.40.10:FF:000032">
    <property type="entry name" value="palladin isoform X1"/>
    <property type="match status" value="2"/>
</dbReference>
<feature type="domain" description="Ig-like" evidence="12">
    <location>
        <begin position="3389"/>
        <end position="3479"/>
    </location>
</feature>
<comment type="similarity">
    <text evidence="2">Belongs to the protein kinase superfamily. CAMK Ser/Thr protein kinase family.</text>
</comment>
<feature type="region of interest" description="Disordered" evidence="8">
    <location>
        <begin position="3128"/>
        <end position="3182"/>
    </location>
</feature>
<dbReference type="SUPFAM" id="SSF49265">
    <property type="entry name" value="Fibronectin type III"/>
    <property type="match status" value="1"/>
</dbReference>
<dbReference type="FunFam" id="2.60.40.10:FF:000802">
    <property type="entry name" value="Muscle M-line assembly protein unc-89"/>
    <property type="match status" value="1"/>
</dbReference>
<evidence type="ECO:0000256" key="2">
    <source>
        <dbReference type="ARBA" id="ARBA00006692"/>
    </source>
</evidence>
<feature type="domain" description="Ig-like" evidence="12">
    <location>
        <begin position="4187"/>
        <end position="4275"/>
    </location>
</feature>
<dbReference type="EMBL" id="CABPRJ010000030">
    <property type="protein sequence ID" value="VVC26336.1"/>
    <property type="molecule type" value="Genomic_DNA"/>
</dbReference>
<evidence type="ECO:0000313" key="15">
    <source>
        <dbReference type="Proteomes" id="UP000325440"/>
    </source>
</evidence>
<dbReference type="Proteomes" id="UP000325440">
    <property type="component" value="Unassembled WGS sequence"/>
</dbReference>
<dbReference type="SMART" id="SM00408">
    <property type="entry name" value="IGc2"/>
    <property type="match status" value="18"/>
</dbReference>
<feature type="domain" description="Ig-like" evidence="12">
    <location>
        <begin position="2291"/>
        <end position="2377"/>
    </location>
</feature>
<dbReference type="Gene3D" id="1.20.900.10">
    <property type="entry name" value="Dbl homology (DH) domain"/>
    <property type="match status" value="1"/>
</dbReference>
<dbReference type="GO" id="GO:0005085">
    <property type="term" value="F:guanyl-nucleotide exchange factor activity"/>
    <property type="evidence" value="ECO:0007669"/>
    <property type="project" value="InterPro"/>
</dbReference>
<feature type="compositionally biased region" description="Basic and acidic residues" evidence="8">
    <location>
        <begin position="1892"/>
        <end position="1907"/>
    </location>
</feature>
<dbReference type="InterPro" id="IPR035899">
    <property type="entry name" value="DBL_dom_sf"/>
</dbReference>
<evidence type="ECO:0000259" key="13">
    <source>
        <dbReference type="PROSITE" id="PS50853"/>
    </source>
</evidence>
<dbReference type="Pfam" id="PF00621">
    <property type="entry name" value="RhoGEF"/>
    <property type="match status" value="1"/>
</dbReference>
<dbReference type="InterPro" id="IPR036116">
    <property type="entry name" value="FN3_sf"/>
</dbReference>
<evidence type="ECO:0000259" key="11">
    <source>
        <dbReference type="PROSITE" id="PS50011"/>
    </source>
</evidence>
<dbReference type="Pfam" id="PF07679">
    <property type="entry name" value="I-set"/>
    <property type="match status" value="21"/>
</dbReference>
<protein>
    <submittedName>
        <fullName evidence="14">Fibronectin type III,Pleckstrin homology domain,Dbl homology (DH) domain,PH domain</fullName>
    </submittedName>
</protein>
<proteinExistence type="inferred from homology"/>
<name>A0A5E4M2R5_9HEMI</name>
<keyword evidence="4" id="KW-0677">Repeat</keyword>
<dbReference type="FunFam" id="2.60.40.10:FF:000107">
    <property type="entry name" value="Myosin, light chain kinase a"/>
    <property type="match status" value="9"/>
</dbReference>
<evidence type="ECO:0000313" key="14">
    <source>
        <dbReference type="EMBL" id="VVC26336.1"/>
    </source>
</evidence>
<feature type="domain" description="DH" evidence="10">
    <location>
        <begin position="1476"/>
        <end position="1654"/>
    </location>
</feature>
<dbReference type="GO" id="GO:0030154">
    <property type="term" value="P:cell differentiation"/>
    <property type="evidence" value="ECO:0007669"/>
    <property type="project" value="UniProtKB-ARBA"/>
</dbReference>
<evidence type="ECO:0000256" key="4">
    <source>
        <dbReference type="ARBA" id="ARBA00022737"/>
    </source>
</evidence>
<feature type="domain" description="Ig-like" evidence="12">
    <location>
        <begin position="3489"/>
        <end position="3582"/>
    </location>
</feature>
<dbReference type="InterPro" id="IPR013098">
    <property type="entry name" value="Ig_I-set"/>
</dbReference>
<dbReference type="SUPFAM" id="SSF48065">
    <property type="entry name" value="DBL homology domain (DH-domain)"/>
    <property type="match status" value="1"/>
</dbReference>
<dbReference type="FunFam" id="2.60.40.10:FF:000080">
    <property type="entry name" value="Myosin light chain kinase, smooth muscle"/>
    <property type="match status" value="1"/>
</dbReference>
<dbReference type="GO" id="GO:0009653">
    <property type="term" value="P:anatomical structure morphogenesis"/>
    <property type="evidence" value="ECO:0007669"/>
    <property type="project" value="UniProtKB-ARBA"/>
</dbReference>
<feature type="compositionally biased region" description="Basic and acidic residues" evidence="8">
    <location>
        <begin position="2777"/>
        <end position="2787"/>
    </location>
</feature>
<dbReference type="Pfam" id="PF22697">
    <property type="entry name" value="SOS1_NGEF_PH"/>
    <property type="match status" value="1"/>
</dbReference>
<dbReference type="PANTHER" id="PTHR47633:SF3">
    <property type="entry name" value="STRIATED MUSCLE PREFERENTIALLY EXPRESSED PROTEIN KINASE"/>
    <property type="match status" value="1"/>
</dbReference>
<keyword evidence="5" id="KW-1015">Disulfide bond</keyword>
<evidence type="ECO:0000259" key="12">
    <source>
        <dbReference type="PROSITE" id="PS50835"/>
    </source>
</evidence>
<feature type="region of interest" description="Disordered" evidence="8">
    <location>
        <begin position="5070"/>
        <end position="5094"/>
    </location>
</feature>
<keyword evidence="3" id="KW-0963">Cytoplasm</keyword>
<keyword evidence="15" id="KW-1185">Reference proteome</keyword>
<dbReference type="FunFam" id="2.60.40.10:FF:000873">
    <property type="entry name" value="Muscle M-line assembly protein unc-89"/>
    <property type="match status" value="1"/>
</dbReference>
<dbReference type="PROSITE" id="PS50853">
    <property type="entry name" value="FN3"/>
    <property type="match status" value="2"/>
</dbReference>
<evidence type="ECO:0000256" key="5">
    <source>
        <dbReference type="ARBA" id="ARBA00023157"/>
    </source>
</evidence>
<dbReference type="PROSITE" id="PS50835">
    <property type="entry name" value="IG_LIKE"/>
    <property type="match status" value="14"/>
</dbReference>
<dbReference type="PANTHER" id="PTHR47633">
    <property type="entry name" value="IMMUNOGLOBULIN"/>
    <property type="match status" value="1"/>
</dbReference>
<dbReference type="PROSITE" id="PS50010">
    <property type="entry name" value="DH_2"/>
    <property type="match status" value="1"/>
</dbReference>
<dbReference type="GO" id="GO:0030016">
    <property type="term" value="C:myofibril"/>
    <property type="evidence" value="ECO:0007669"/>
    <property type="project" value="UniProtKB-SubCell"/>
</dbReference>
<feature type="region of interest" description="Disordered" evidence="8">
    <location>
        <begin position="1408"/>
        <end position="1429"/>
    </location>
</feature>
<feature type="domain" description="Ig-like" evidence="12">
    <location>
        <begin position="3890"/>
        <end position="3979"/>
    </location>
</feature>
<keyword evidence="7" id="KW-0175">Coiled coil</keyword>
<gene>
    <name evidence="14" type="ORF">CINCED_3A001761</name>
</gene>
<dbReference type="GO" id="GO:0004672">
    <property type="term" value="F:protein kinase activity"/>
    <property type="evidence" value="ECO:0007669"/>
    <property type="project" value="InterPro"/>
</dbReference>
<feature type="region of interest" description="Disordered" evidence="8">
    <location>
        <begin position="1853"/>
        <end position="1952"/>
    </location>
</feature>
<feature type="domain" description="Fibronectin type-III" evidence="13">
    <location>
        <begin position="5319"/>
        <end position="5414"/>
    </location>
</feature>
<dbReference type="FunFam" id="1.20.900.10:FF:000033">
    <property type="entry name" value="Muscle M-line assembly protein unc-89-like Protein"/>
    <property type="match status" value="1"/>
</dbReference>
<dbReference type="SMART" id="SM00325">
    <property type="entry name" value="RhoGEF"/>
    <property type="match status" value="1"/>
</dbReference>
<feature type="compositionally biased region" description="Basic residues" evidence="8">
    <location>
        <begin position="1408"/>
        <end position="1421"/>
    </location>
</feature>
<dbReference type="InterPro" id="IPR003961">
    <property type="entry name" value="FN3_dom"/>
</dbReference>
<dbReference type="SMART" id="SM00060">
    <property type="entry name" value="FN3"/>
    <property type="match status" value="2"/>
</dbReference>
<sequence length="5786" mass="652943">MSTYCRITGKSRGLPKPNYFPLLPPISPADAKRFCRITGKSYGLPAHHYIPVLVGRKKTKSDQKHVMINGYRYVFPIIDGCSELSEVLKAKYTDDRRYVYAVDKRRCSLVFPTSLENAVRDGDVKDVMMSETNDTVLLTLRKGKTVELEIKEIEVTGVTLIEGEGFRNRPKKKKIFKEDWRRKIFEDKEKESDAELEQEELISKRITFSAGQGKKIESNESIPTIMNVKSLSISNIKNIVKPIAQNIILGDSENLKLEDNVLPTPISIEPNIIDLNSAFPGVVHQTFLNETDLIKLPMVPIISPINPLIKNFNNLPIVLPDPESCLIDEILTEDNIDKLLTIDEISLLIENIKLGTQKIISTSQGTTKIFKLDIMNTEKYVPGQYIKTPDGENFIPGQIIDTANGKIFVHGIMVRTSDGPKFLPGQIIEDSGKSIFIAGQNIVTREGESFVPGQTITIEGETKFVPGQTVITPEGMGFVAGQTINCGEESNFIPGQTIMTIHGPQFVPGQFWNGENAEFTPGQSILKKSGDWEFIPGICVGSSFVPGLTIVEEDKKEFVPGRIVECNNGTSFIPGITTLDDNGNTRFVSGISIETDQGLKFVSGNILTDNCGNKQFILGHISNSENGETNFVKAKSLQEAICSDEVQSGILTNESFYPKGEKSDEVFGHMVQTAYGVEFYPGDQIGLPAGKIVSGKLIRNNGIRFVPGVVVDDKFIPGQIVVTDRGEQFVPGQVIETQTGPKFVPGQVVETEAGSKFVPGQTIETKDGIKFVPGQIVETKAGPTFIPGQIIFTEEEGSRFVPGQVVDTVEGPRFVPGRVIETGDHVTFVPGQVVETTEGLKFVAPDLQDADDGGCEFSVQGFEVSPEELKVIQPSFPQTSYYTQNGKMSLDSKMLEQLSFAGMSIGRQVPSELPEVDVSTLPSMEVAYDVGEKLELNNDNTIKLAHIINRLCKLDLKNTYFGSPLVQNLIKKLPPIKSNENVAEVIENILTTIKSSPITALNEIYAVIFDDGFVTDLKNPNKVNILKGIINSSELESKYIAEAFSEILNDSEDSKLRLAFEHIAEENIELLKEVKLKINMEKVNSEKEAIEALQWAIVNVINKNSEITVNQMLKDNKSEQFNRLLSDAVGLAKALGLKEVASVLMDVLDDRRSADILASDKVTIEILRRLTVMRKLAERRPEFSETLNEMSADPIEARLDPKLRELVRESGVLLLPPETNVETSFDVPVELFSSGNSLAMEDFMVKSRKMGILLIIKNGLQAVVPREAARLVLTGEVPYTVLDESGIHRFKPMNVLDALNLRTKSSGRYSMYNCAVHKTLTEDEGTITRGSSISLDDKQLTIEEGGGEEYEVLQDYETEPVDGAEEEDDLILEPGDRVVILKQSKDDPSMGDEVKRNLLLDNAAAKHKMSVRPNKVHPTKHKSLDTDGSLVQSLEEPTKMGYVPNKILKKIPAPVRATAVVPAAGQTLSKKDAKFNRDVVLAELVETEEEFGQDIQEVVERYLNPLELNDAPRIVRDNKDLIFNNLKQISQFHNTVLIAGLKYAASEPKTMGRTFLRLERDFDRHVNYCQTEPDAQDFLEDNYEVREYFEDERLRFGDDKALSEHLKLPIQRINDYQLLVKELVKYSLLIGEDTTDLERALELMLSIPHRFTDTKFLTNIEGFHGTIHKLGRLLKHGWYYVQDAEDPKGHQRYCFLFKSRILVCKVRRISEDRSVFVLKDIIRLPEVTVTTAPDNKRVWVLHHKQGEVGNYPFTFRANDDVSRDQWITEIEEHKNDLREKEDLQEQFWEQEYVSITETIKSSVTETTKSSITVTSIEHNSDDIKVQKQKDEDLFEPLKGIELDISSEIEEGLDPIERRLAPKPLKHVEEPKRPPLTLPPKEPIFECTSPPPESKKQPEEPQAEKVEEPPVIEKMPVSHEEVKIEETKEVPIPEPEPTEPPPPPRSPSPSEEVIEAEPLSYIEGVSKPFFHRNIKGTSHGGVIEEYNEWWDTKGEFKSGRSMNNDSSLAVGENGIFECEIEGASKVTWLKNNMPLPSSITQRTAITEDKDNNLYKLQINKVILSDSGTYTVKAENDIGESTSTALLFVENLSADEKKARAKANAPIFAVKLADTQLLENTHARFMIEIKGNPVPKMRFFKGDKEISDNDTRIQILEVNKEKGLYEIILPDVKPEDAGEYRVVASNKYSEESCSCQVTVTNEKDIWAGMHTEVSDSTPKFTWLKNGRPFNPEERFKVLFRDDEDSLALVFQNVKPEDAGLYTCIASTSHGKISCSAELSVQGVVKELNLPYAPRITTETTEYETKIQSTAILEAKVIGDPQPDIIWIKNDEEIKENERIKLMYEDEIAALVIKNVEVEDEGEYKIMAKNDIGSDTETINLLIKAAPRFRKNLTDYEGVTGKDITLTVEIEASPKPIVQWYKDSKIIKKSNRIKYVTDEVSGEYTLIIEDCKMEDVGLYSVVASNQYSQISDACRINLQMPPQFIGALAKEVETLEGDYVSLSVRVEGDPPPEVKWYFEGNLLIADKTHIKINSVGDVHTLLISNLTREDSGKYTCEINNEFGKNTSEGKLFVKCPPVFETPLSDTKAVEGDTNVEFTVKLNSYPKSSVKWYHEEQEITETTTEFTCIEDGDNHKLIIKEAKTTLSGVYKCKATNEIGTYESEATLTVMSLPKFKKELRDMEVTEGGLLKLQVTCFGSPIPEIKWYKDGKEVRSGAHIKISRDTKRVENFSLTVNLVKVEDGGEYEVRATNEMGTAVTKSIVNILAKHTTDYSDNDNEANEDKNEDVKETNKTEKVLLPTNNMESTKERLVKINVDEDREFSSLKNIDSDRSIKTEESLLIMNSQSGEFSCVEISWEESSIKCKNYYGVVEEPKDERIIPIRIDRSISIHTASDEEEEPFWVIESVKKHEEVRNEIRRMKENKNLEQASLANNLFEEDDTSLKELLQRVQKQRNDLEDILDKENYKSDILELNHTDKLLSRSNSMLSEASTFKASSISRLSSLEKNTEVNKLPGNLLNLSVADISSIHTINKNEGSTITENISNELIPNIIHSSDIPKKDSLKIPILNHTIENDSLLQIENSIRKYSINEYTVEKASISGLYSKEEWNDSFSSKESISNYSRSPKRASISRFSSKEECDDSTVPQKPINEYSASPKRASISRFSSKEECDDSTVPQKPINEYSASPKRASISRLSSKEECDDLFKSKKREYSTEYTKQNCTMETFMPPTTKKGESNNYNHDSAKIIDINNEADIRRKSLIEQSSILSKALNEMCNDIPEDSKYSNQNKSIKENNKDIDCILNEKTENDLSQLSMKQLTTNQQILLDKEQLITPEQTMLLKEHLAGKKYDAQYIEPNIKETKTTILEQPCLNNISKENFNKPICGIEQIGVPPEILSGMDDVDNYESLTQVFNVKARGVPKPKAQWFKDGDELSNTRNIQISDSDEEETFKLIVKDLRVADSGSYCCKLTNEVGEDVKSAKLNVQDVELLRGPKIKKPLSDLEIIKGQKVEWSIVLIADPIPDVEWTCDGKTVNADFTTDSVEIANGLKECKFTMTIPSSKLSDTGLYRVKVTNKFDSAECSANLDIIMKPEIEGFHDITVIPSMEAVFEAIIKAVPKPKIAWTINGKDLAERELVNLTSEEVETNINKFKIVIGNVNPEESGEYVVKAWNKVGETTAIANLKLHTEVPSFVKLLEDKSIEEYEEVQLSVRVNGIPKPNITWFKDGEVVIPDLRISVHTNVEGQMKSTLTINHFSNLDIANFSVKAVNMIGEAETSSNLKMAEIMPSFVKPFERITEAVEGSPIELQTKLIGSPRPCVSWYKDGEELKNNEEEIKDDEPKPHVILEAKPDGIVSIKIDKVEQIDCGAYKIIAINNFGTSSTNTALVVNELPKKPIIIKHQKQFDIGEGEILKIEAQYVAYPDAIVKWYKEGHVLHPCPQLDFVMGPNGNIALVIEKATLEDAGAYEVIVSNDLGKAAAQINVNVKPAATAPSFITPLRDSKVVEGFPAKLQFKLSGFPLPDISCTINDKPLIMDGENVKLVQEPDGVHYLLIEKTGPEHAGNILVIASNDNGKITSEAKLSVTPKISSESPETKPLFLNGLKDTTVEESNPLSLLAPFLGNPIPDVKWEKDGKILQSCNKIHFTCDGYKVGLEILDTNTGDAGLYTCTLTNHLGTAKSDCHVGIRKLYQAPVFTQRFSHNQQLLSRDAKYHARVTGVPSPSIVWHKNGHQLTNGDKYKIRRDGEVCSLTVTDVNNDDAGLYSCIATNRDGTATCEAQLSIAPKIVDESRKQEPPSFMKKIGDCEVFDGMTAKFTACATGWPEPEYEWFLDTNRLYETERIRMEKEDSGLLRLKILHADSIIDSGRYKLRIYNPHGEAYCEASIIFDNGLDSRSKRPVGELYKDFDRYRATGAPLPLPDPPTISRMTDKRLTLSWKPSLPITPRTPVTYLVEMEEQPKGDWITVRAGIRGCACDVHNLIPFRDYKFRVRVENNYGISDPSPFVLTYRETLEPEPPKFTPYLLPGTDFKPESSPYFPKDFDIERPPHDNYAQAPRFLHQEHDTQYGVKGHNVNLYWFIYGYPKPKMQYYYDNQLVEMGGRYDSSYTRNGQATLFINKMMDRDIGIYEAVATNEHGTARQRVRLQIAEYPKFLKRPEEMYVTLRKNCKLEARVIGFPYPEIKWFKDWKPLVDSARIQIEQVEPDVCIMRIEDLIMKDEGLYSISARNLAGSISTSVAIHVEDRESDYSYNGKTDIKWKKKELSELYDLGDELGRGTQGIVYHAVERSTGRNYAAKIMHAKEDHLLKLMDNELKIMTDLSNRRIIRIHDALQTSRTYTLITELAGGGELLDILTKHSFLTEYDIALYIIQLLKALKHMHDFDIAHLGLTPGDLLISHPGGDVLKLCDFGLSRKVNRRKLEPVDYGMPEFISPEIAKGEGVDLSSDMWSVGVTTHLLLTGVSLFRCVNDADTLNRVKSGSYTLSSKISDLAKDFISKLLVFNANDRLDVITALQHPWLQLGEDIPTDSSRINTDSLRNYYNNFKDWYSNASCRNWYRRRPLSSAYTHPSKMIYPPGLAFTPSPTPEPEPKKQKKHVPSWKDKLPSKEPIDTEIGIIKSESHYQYGPDTYLLQLRDTNFPVRLREYMKVANKSLTHRGGTDSHLDWEAPVIRERRKFTDIMDEEIEDEQKARISQYGADIYTLRRLKQEIGSRPTAHVEAEAILESRIDGQPPFFREKPQVLPIEPDKSADLMCLAVGVPKPLVQWFKNDIVLTESHRIKMLEDNDGRSILRLEPATELDLGIYKVVARNKFGQTTARARLVLARSPGVMEAPIVKEYSDTEILLQWDHPKDDGNAPILCYQLEIRENENEWELVAKNIDHEFWLMQNLRPYTNYEFRLAAMNYIDWGPIGPPSPMVRTHFPDAPKLNVSSAMINLQIITESGREIIGDEPRNNLDYSLEYKPTDWAEQPPIEKYRFISEIARGRFSVILKGINTSNDSIIVAKLLEITPDTKEQVTHEFNVLRTLKHERIAYLIEAFKLENAPVAVFIQEKLQGADILTYLSTKEQYSEQTIATIITQVLDGLQYLHWRGYAHLNMQPDNIVMASVRTVHVKLTDFGCARKVSKLGAVVNSNNGVLEFTAPEMLCDEPAYPYSDIWSLGVIAYTLLSGMSPFRGANDIETRQNITFVRYRFEYLYKDLSQEATRFLMLLFKRTPTKRPSAEECHEHRWLLPTEYMIKKREKTMFNSYKLQHFAKEYHENRTKLATSSQKLLGALGTRQIGLGRSNSVVDELLIFK</sequence>
<feature type="compositionally biased region" description="Basic and acidic residues" evidence="8">
    <location>
        <begin position="1854"/>
        <end position="1872"/>
    </location>
</feature>
<dbReference type="FunFam" id="2.60.40.10:FF:001036">
    <property type="entry name" value="Muscle M-line assembly protein unc-89"/>
    <property type="match status" value="1"/>
</dbReference>
<dbReference type="InterPro" id="IPR036179">
    <property type="entry name" value="Ig-like_dom_sf"/>
</dbReference>
<dbReference type="PROSITE" id="PS50003">
    <property type="entry name" value="PH_DOMAIN"/>
    <property type="match status" value="1"/>
</dbReference>
<feature type="domain" description="Ig-like" evidence="12">
    <location>
        <begin position="2669"/>
        <end position="2760"/>
    </location>
</feature>
<feature type="domain" description="Ig-like" evidence="12">
    <location>
        <begin position="2573"/>
        <end position="2664"/>
    </location>
</feature>
<evidence type="ECO:0000256" key="6">
    <source>
        <dbReference type="ARBA" id="ARBA00023319"/>
    </source>
</evidence>
<dbReference type="PROSITE" id="PS50011">
    <property type="entry name" value="PROTEIN_KINASE_DOM"/>
    <property type="match status" value="2"/>
</dbReference>
<feature type="domain" description="Ig-like" evidence="12">
    <location>
        <begin position="5223"/>
        <end position="5312"/>
    </location>
</feature>
<dbReference type="InterPro" id="IPR000719">
    <property type="entry name" value="Prot_kinase_dom"/>
</dbReference>
<dbReference type="Pfam" id="PF00069">
    <property type="entry name" value="Pkinase"/>
    <property type="match status" value="2"/>
</dbReference>
<keyword evidence="6" id="KW-0393">Immunoglobulin domain</keyword>
<evidence type="ECO:0000256" key="3">
    <source>
        <dbReference type="ARBA" id="ARBA00022490"/>
    </source>
</evidence>
<comment type="subcellular location">
    <subcellularLocation>
        <location evidence="1">Cytoplasm</location>
        <location evidence="1">Myofibril</location>
    </subcellularLocation>
</comment>
<dbReference type="InterPro" id="IPR011993">
    <property type="entry name" value="PH-like_dom_sf"/>
</dbReference>
<feature type="domain" description="Ig-like" evidence="12">
    <location>
        <begin position="2479"/>
        <end position="2569"/>
    </location>
</feature>
<evidence type="ECO:0000256" key="7">
    <source>
        <dbReference type="SAM" id="Coils"/>
    </source>
</evidence>
<dbReference type="CDD" id="cd00160">
    <property type="entry name" value="RhoGEF"/>
    <property type="match status" value="1"/>
</dbReference>
<dbReference type="SUPFAM" id="SSF56112">
    <property type="entry name" value="Protein kinase-like (PK-like)"/>
    <property type="match status" value="2"/>
</dbReference>
<dbReference type="InterPro" id="IPR013783">
    <property type="entry name" value="Ig-like_fold"/>
</dbReference>
<dbReference type="SMART" id="SM00220">
    <property type="entry name" value="S_TKc"/>
    <property type="match status" value="2"/>
</dbReference>
<feature type="domain" description="Fibronectin type-III" evidence="13">
    <location>
        <begin position="4412"/>
        <end position="4507"/>
    </location>
</feature>
<dbReference type="Gene3D" id="3.30.200.20">
    <property type="entry name" value="Phosphorylase Kinase, domain 1"/>
    <property type="match status" value="2"/>
</dbReference>
<feature type="domain" description="Ig-like" evidence="12">
    <location>
        <begin position="2168"/>
        <end position="2277"/>
    </location>
</feature>
<feature type="compositionally biased region" description="Pro residues" evidence="8">
    <location>
        <begin position="1931"/>
        <end position="1946"/>
    </location>
</feature>
<dbReference type="Gene3D" id="2.30.29.30">
    <property type="entry name" value="Pleckstrin-homology domain (PH domain)/Phosphotyrosine-binding domain (PTB)"/>
    <property type="match status" value="1"/>
</dbReference>
<feature type="domain" description="Ig-like" evidence="12">
    <location>
        <begin position="3782"/>
        <end position="3884"/>
    </location>
</feature>
<dbReference type="InterPro" id="IPR007110">
    <property type="entry name" value="Ig-like_dom"/>
</dbReference>
<feature type="region of interest" description="Disordered" evidence="8">
    <location>
        <begin position="2768"/>
        <end position="2787"/>
    </location>
</feature>
<feature type="domain" description="PH" evidence="9">
    <location>
        <begin position="1672"/>
        <end position="1775"/>
    </location>
</feature>
<feature type="compositionally biased region" description="Basic and acidic residues" evidence="8">
    <location>
        <begin position="1915"/>
        <end position="1930"/>
    </location>
</feature>
<evidence type="ECO:0000256" key="8">
    <source>
        <dbReference type="SAM" id="MobiDB-lite"/>
    </source>
</evidence>
<reference evidence="14 15" key="1">
    <citation type="submission" date="2019-08" db="EMBL/GenBank/DDBJ databases">
        <authorList>
            <person name="Alioto T."/>
            <person name="Alioto T."/>
            <person name="Gomez Garrido J."/>
        </authorList>
    </citation>
    <scope>NUCLEOTIDE SEQUENCE [LARGE SCALE GENOMIC DNA]</scope>
</reference>